<accession>A0AAD5N7Q0</accession>
<feature type="compositionally biased region" description="Acidic residues" evidence="1">
    <location>
        <begin position="277"/>
        <end position="289"/>
    </location>
</feature>
<gene>
    <name evidence="2" type="ORF">KIN20_018592</name>
</gene>
<dbReference type="AlphaFoldDB" id="A0AAD5N7Q0"/>
<evidence type="ECO:0000256" key="1">
    <source>
        <dbReference type="SAM" id="MobiDB-lite"/>
    </source>
</evidence>
<protein>
    <submittedName>
        <fullName evidence="2">Uncharacterized protein</fullName>
    </submittedName>
</protein>
<dbReference type="EMBL" id="JAHQIW010003705">
    <property type="protein sequence ID" value="KAJ1359789.1"/>
    <property type="molecule type" value="Genomic_DNA"/>
</dbReference>
<comment type="caution">
    <text evidence="2">The sequence shown here is derived from an EMBL/GenBank/DDBJ whole genome shotgun (WGS) entry which is preliminary data.</text>
</comment>
<keyword evidence="3" id="KW-1185">Reference proteome</keyword>
<dbReference type="Proteomes" id="UP001196413">
    <property type="component" value="Unassembled WGS sequence"/>
</dbReference>
<proteinExistence type="predicted"/>
<evidence type="ECO:0000313" key="2">
    <source>
        <dbReference type="EMBL" id="KAJ1359789.1"/>
    </source>
</evidence>
<reference evidence="2" key="1">
    <citation type="submission" date="2021-06" db="EMBL/GenBank/DDBJ databases">
        <title>Parelaphostrongylus tenuis whole genome reference sequence.</title>
        <authorList>
            <person name="Garwood T.J."/>
            <person name="Larsen P.A."/>
            <person name="Fountain-Jones N.M."/>
            <person name="Garbe J.R."/>
            <person name="Macchietto M.G."/>
            <person name="Kania S.A."/>
            <person name="Gerhold R.W."/>
            <person name="Richards J.E."/>
            <person name="Wolf T.M."/>
        </authorList>
    </citation>
    <scope>NUCLEOTIDE SEQUENCE</scope>
    <source>
        <strain evidence="2">MNPRO001-30</strain>
        <tissue evidence="2">Meninges</tissue>
    </source>
</reference>
<feature type="region of interest" description="Disordered" evidence="1">
    <location>
        <begin position="258"/>
        <end position="289"/>
    </location>
</feature>
<name>A0AAD5N7Q0_PARTN</name>
<evidence type="ECO:0000313" key="3">
    <source>
        <dbReference type="Proteomes" id="UP001196413"/>
    </source>
</evidence>
<sequence>MKTMDSLENHVFKDNLTATNTISTASFNSFDRIETLKIIRSHENENSRHANDFVKELDENGEFIDQRKNNEKKSESLNSITSGTPLELARPQADDVDKVPLYAAWILEVVRYAEIERKRMTQLRPINNVGRCRAARSEMIRDFAIPCKRRRRSNSTFPWFGRTIYEHYGDDLSLGMARLEYEISGQKMQPNSQVGSRDDTITHYFISRNNSPSTMVDPLELLENPYSFFQHKPIARKRNLPPPVESSLVKKINLSDPPVFAPLMKNEPETLYPPLDSDYDSSDDDDDNL</sequence>
<organism evidence="2 3">
    <name type="scientific">Parelaphostrongylus tenuis</name>
    <name type="common">Meningeal worm</name>
    <dbReference type="NCBI Taxonomy" id="148309"/>
    <lineage>
        <taxon>Eukaryota</taxon>
        <taxon>Metazoa</taxon>
        <taxon>Ecdysozoa</taxon>
        <taxon>Nematoda</taxon>
        <taxon>Chromadorea</taxon>
        <taxon>Rhabditida</taxon>
        <taxon>Rhabditina</taxon>
        <taxon>Rhabditomorpha</taxon>
        <taxon>Strongyloidea</taxon>
        <taxon>Metastrongylidae</taxon>
        <taxon>Parelaphostrongylus</taxon>
    </lineage>
</organism>